<dbReference type="PRINTS" id="PR01338">
    <property type="entry name" value="TYPE3OMKPROT"/>
</dbReference>
<dbReference type="InterPro" id="IPR006182">
    <property type="entry name" value="FliF_N_dom"/>
</dbReference>
<comment type="subcellular location">
    <subcellularLocation>
        <location evidence="1">Cell outer membrane</location>
        <topology evidence="1">Lipid-anchor</topology>
    </subcellularLocation>
</comment>
<dbReference type="Proteomes" id="UP000502005">
    <property type="component" value="Plasmid pNE1B"/>
</dbReference>
<evidence type="ECO:0000256" key="3">
    <source>
        <dbReference type="ARBA" id="ARBA00022448"/>
    </source>
</evidence>
<evidence type="ECO:0000256" key="2">
    <source>
        <dbReference type="ARBA" id="ARBA00009509"/>
    </source>
</evidence>
<evidence type="ECO:0000256" key="9">
    <source>
        <dbReference type="ARBA" id="ARBA00023288"/>
    </source>
</evidence>
<name>A0A6B9G3Y2_PANCY</name>
<dbReference type="PANTHER" id="PTHR30046:SF3">
    <property type="entry name" value="SECRETION SYSTEM APPARATUS LIPOPROTEIN SSAJ"/>
    <property type="match status" value="1"/>
</dbReference>
<keyword evidence="6 10" id="KW-0472">Membrane</keyword>
<gene>
    <name evidence="12" type="ORF">CUN67_24740</name>
</gene>
<accession>A0A6B9G3Y2</accession>
<evidence type="ECO:0000256" key="10">
    <source>
        <dbReference type="RuleBase" id="RU364102"/>
    </source>
</evidence>
<feature type="signal peptide" evidence="10">
    <location>
        <begin position="1"/>
        <end position="23"/>
    </location>
</feature>
<dbReference type="RefSeq" id="WP_208718100.1">
    <property type="nucleotide sequence ID" value="NZ_CP024770.1"/>
</dbReference>
<reference evidence="12 13" key="1">
    <citation type="submission" date="2017-11" db="EMBL/GenBank/DDBJ databases">
        <title>Genome sequence of Pantoea cypripedii NE1.</title>
        <authorList>
            <person name="Nascimento F.X."/>
        </authorList>
    </citation>
    <scope>NUCLEOTIDE SEQUENCE [LARGE SCALE GENOMIC DNA]</scope>
    <source>
        <strain evidence="12 13">NE1</strain>
        <plasmid evidence="13">pne1b</plasmid>
    </source>
</reference>
<dbReference type="InterPro" id="IPR003282">
    <property type="entry name" value="T3SS_SctJ"/>
</dbReference>
<dbReference type="EMBL" id="CP024770">
    <property type="protein sequence ID" value="QGY32204.1"/>
    <property type="molecule type" value="Genomic_DNA"/>
</dbReference>
<evidence type="ECO:0000256" key="5">
    <source>
        <dbReference type="ARBA" id="ARBA00022927"/>
    </source>
</evidence>
<dbReference type="Gene3D" id="3.30.300.30">
    <property type="match status" value="1"/>
</dbReference>
<keyword evidence="4 10" id="KW-0732">Signal</keyword>
<keyword evidence="3" id="KW-0813">Transport</keyword>
<geneLocation type="plasmid" evidence="13">
    <name>pne1b</name>
</geneLocation>
<organism evidence="12 13">
    <name type="scientific">Pantoea cypripedii</name>
    <name type="common">Pectobacterium cypripedii</name>
    <name type="synonym">Erwinia cypripedii</name>
    <dbReference type="NCBI Taxonomy" id="55209"/>
    <lineage>
        <taxon>Bacteria</taxon>
        <taxon>Pseudomonadati</taxon>
        <taxon>Pseudomonadota</taxon>
        <taxon>Gammaproteobacteria</taxon>
        <taxon>Enterobacterales</taxon>
        <taxon>Erwiniaceae</taxon>
        <taxon>Pantoea</taxon>
    </lineage>
</organism>
<dbReference type="GO" id="GO:0009279">
    <property type="term" value="C:cell outer membrane"/>
    <property type="evidence" value="ECO:0007669"/>
    <property type="project" value="UniProtKB-SubCell"/>
</dbReference>
<dbReference type="NCBIfam" id="TIGR02544">
    <property type="entry name" value="III_secr_YscJ"/>
    <property type="match status" value="1"/>
</dbReference>
<sequence>MKLLTTGKKCLFILLMLLLTACQDEVLTGLSERQANEVIALLERYHIPATKSHGEKKQFNVRVDQKNMKQAISLIADYRLPSQDDVEIDRFFPTDALVASPRAEKARLISAIEQKLQQSLLRLDEAVEVRVHISYPLEDESRLANPPDKRISVLMLHRPLDDATIFANKIRLFILNSFPDVKLENITVVLFAKQEPQPYSATIQPADPSVRGPLIMASSGLLLATLLLIFIGVRLYKRRTSDASRKS</sequence>
<keyword evidence="12" id="KW-0614">Plasmid</keyword>
<dbReference type="Gene3D" id="3.30.70.1530">
    <property type="entry name" value="Hypothetical protein rpa1041"/>
    <property type="match status" value="1"/>
</dbReference>
<dbReference type="AlphaFoldDB" id="A0A6B9G3Y2"/>
<protein>
    <recommendedName>
        <fullName evidence="10">Lipoprotein</fullName>
    </recommendedName>
</protein>
<evidence type="ECO:0000313" key="12">
    <source>
        <dbReference type="EMBL" id="QGY32204.1"/>
    </source>
</evidence>
<evidence type="ECO:0000256" key="7">
    <source>
        <dbReference type="ARBA" id="ARBA00023139"/>
    </source>
</evidence>
<evidence type="ECO:0000256" key="1">
    <source>
        <dbReference type="ARBA" id="ARBA00004459"/>
    </source>
</evidence>
<evidence type="ECO:0000256" key="8">
    <source>
        <dbReference type="ARBA" id="ARBA00023237"/>
    </source>
</evidence>
<feature type="transmembrane region" description="Helical" evidence="10">
    <location>
        <begin position="214"/>
        <end position="236"/>
    </location>
</feature>
<feature type="domain" description="Flagellar M-ring N-terminal" evidence="11">
    <location>
        <begin position="25"/>
        <end position="189"/>
    </location>
</feature>
<proteinExistence type="inferred from homology"/>
<keyword evidence="5" id="KW-0653">Protein transport</keyword>
<evidence type="ECO:0000256" key="4">
    <source>
        <dbReference type="ARBA" id="ARBA00022729"/>
    </source>
</evidence>
<dbReference type="PROSITE" id="PS51257">
    <property type="entry name" value="PROKAR_LIPOPROTEIN"/>
    <property type="match status" value="1"/>
</dbReference>
<keyword evidence="10" id="KW-1133">Transmembrane helix</keyword>
<evidence type="ECO:0000313" key="13">
    <source>
        <dbReference type="Proteomes" id="UP000502005"/>
    </source>
</evidence>
<evidence type="ECO:0000256" key="6">
    <source>
        <dbReference type="ARBA" id="ARBA00023136"/>
    </source>
</evidence>
<keyword evidence="8 10" id="KW-0998">Cell outer membrane</keyword>
<feature type="chain" id="PRO_5025712618" description="Lipoprotein" evidence="10">
    <location>
        <begin position="24"/>
        <end position="247"/>
    </location>
</feature>
<keyword evidence="7 10" id="KW-0564">Palmitate</keyword>
<dbReference type="GO" id="GO:0009306">
    <property type="term" value="P:protein secretion"/>
    <property type="evidence" value="ECO:0007669"/>
    <property type="project" value="InterPro"/>
</dbReference>
<keyword evidence="10" id="KW-0812">Transmembrane</keyword>
<dbReference type="PANTHER" id="PTHR30046">
    <property type="entry name" value="FLAGELLAR M-RING PROTEIN"/>
    <property type="match status" value="1"/>
</dbReference>
<evidence type="ECO:0000259" key="11">
    <source>
        <dbReference type="Pfam" id="PF01514"/>
    </source>
</evidence>
<comment type="similarity">
    <text evidence="2 10">Belongs to the YscJ lipoprotein family.</text>
</comment>
<dbReference type="Pfam" id="PF01514">
    <property type="entry name" value="YscJ_FliF"/>
    <property type="match status" value="1"/>
</dbReference>
<keyword evidence="9 10" id="KW-0449">Lipoprotein</keyword>
<dbReference type="InterPro" id="IPR045851">
    <property type="entry name" value="AMP-bd_C_sf"/>
</dbReference>
<dbReference type="InterPro" id="IPR043427">
    <property type="entry name" value="YscJ/FliF"/>
</dbReference>